<dbReference type="Proteomes" id="UP000030106">
    <property type="component" value="Unassembled WGS sequence"/>
</dbReference>
<dbReference type="Pfam" id="PF01266">
    <property type="entry name" value="DAO"/>
    <property type="match status" value="1"/>
</dbReference>
<dbReference type="SUPFAM" id="SSF52540">
    <property type="entry name" value="P-loop containing nucleoside triphosphate hydrolases"/>
    <property type="match status" value="1"/>
</dbReference>
<evidence type="ECO:0000256" key="1">
    <source>
        <dbReference type="SAM" id="MobiDB-lite"/>
    </source>
</evidence>
<dbReference type="InterPro" id="IPR006076">
    <property type="entry name" value="FAD-dep_OxRdtase"/>
</dbReference>
<evidence type="ECO:0000313" key="3">
    <source>
        <dbReference type="EMBL" id="KGQ10126.1"/>
    </source>
</evidence>
<accession>A0A0A2VQH2</accession>
<dbReference type="OrthoDB" id="429143at2759"/>
<dbReference type="Gene3D" id="3.40.50.300">
    <property type="entry name" value="P-loop containing nucleotide triphosphate hydrolases"/>
    <property type="match status" value="1"/>
</dbReference>
<evidence type="ECO:0000313" key="4">
    <source>
        <dbReference type="Proteomes" id="UP000030106"/>
    </source>
</evidence>
<dbReference type="EMBL" id="ANFO01000359">
    <property type="protein sequence ID" value="KGQ10126.1"/>
    <property type="molecule type" value="Genomic_DNA"/>
</dbReference>
<dbReference type="HOGENOM" id="CLU_319570_0_0_1"/>
<feature type="domain" description="FAD dependent oxidoreductase" evidence="2">
    <location>
        <begin position="95"/>
        <end position="511"/>
    </location>
</feature>
<dbReference type="SMART" id="SM00175">
    <property type="entry name" value="RAB"/>
    <property type="match status" value="1"/>
</dbReference>
<dbReference type="SUPFAM" id="SSF51905">
    <property type="entry name" value="FAD/NAD(P)-binding domain"/>
    <property type="match status" value="1"/>
</dbReference>
<dbReference type="InterPro" id="IPR001806">
    <property type="entry name" value="Small_GTPase"/>
</dbReference>
<dbReference type="Gene3D" id="3.50.50.60">
    <property type="entry name" value="FAD/NAD(P)-binding domain"/>
    <property type="match status" value="1"/>
</dbReference>
<dbReference type="Gene3D" id="3.30.9.10">
    <property type="entry name" value="D-Amino Acid Oxidase, subunit A, domain 2"/>
    <property type="match status" value="1"/>
</dbReference>
<dbReference type="eggNOG" id="ENOG502QRBS">
    <property type="taxonomic scope" value="Eukaryota"/>
</dbReference>
<proteinExistence type="predicted"/>
<protein>
    <submittedName>
        <fullName evidence="3">Rho-related GTP-binding protein RhoE</fullName>
    </submittedName>
</protein>
<dbReference type="GO" id="GO:0005525">
    <property type="term" value="F:GTP binding"/>
    <property type="evidence" value="ECO:0007669"/>
    <property type="project" value="InterPro"/>
</dbReference>
<feature type="region of interest" description="Disordered" evidence="1">
    <location>
        <begin position="603"/>
        <end position="630"/>
    </location>
</feature>
<dbReference type="SMART" id="SM00174">
    <property type="entry name" value="RHO"/>
    <property type="match status" value="1"/>
</dbReference>
<dbReference type="GO" id="GO:0003924">
    <property type="term" value="F:GTPase activity"/>
    <property type="evidence" value="ECO:0007669"/>
    <property type="project" value="InterPro"/>
</dbReference>
<dbReference type="PANTHER" id="PTHR13847">
    <property type="entry name" value="SARCOSINE DEHYDROGENASE-RELATED"/>
    <property type="match status" value="1"/>
</dbReference>
<name>A0A0A2VQH2_BEABA</name>
<organism evidence="3 4">
    <name type="scientific">Beauveria bassiana D1-5</name>
    <dbReference type="NCBI Taxonomy" id="1245745"/>
    <lineage>
        <taxon>Eukaryota</taxon>
        <taxon>Fungi</taxon>
        <taxon>Dikarya</taxon>
        <taxon>Ascomycota</taxon>
        <taxon>Pezizomycotina</taxon>
        <taxon>Sordariomycetes</taxon>
        <taxon>Hypocreomycetidae</taxon>
        <taxon>Hypocreales</taxon>
        <taxon>Cordycipitaceae</taxon>
        <taxon>Beauveria</taxon>
    </lineage>
</organism>
<dbReference type="InterPro" id="IPR027417">
    <property type="entry name" value="P-loop_NTPase"/>
</dbReference>
<comment type="caution">
    <text evidence="3">The sequence shown here is derived from an EMBL/GenBank/DDBJ whole genome shotgun (WGS) entry which is preliminary data.</text>
</comment>
<dbReference type="Pfam" id="PF00071">
    <property type="entry name" value="Ras"/>
    <property type="match status" value="1"/>
</dbReference>
<dbReference type="PANTHER" id="PTHR13847:SF213">
    <property type="entry name" value="DEPENDENT OXIDOREDUCTASE, PUTATIVE-RELATED"/>
    <property type="match status" value="1"/>
</dbReference>
<reference evidence="3 4" key="1">
    <citation type="submission" date="2012-10" db="EMBL/GenBank/DDBJ databases">
        <title>Genome sequencing and analysis of entomopathogenic fungi Beauveria bassiana D1-5.</title>
        <authorList>
            <person name="Li Q."/>
            <person name="Wang L."/>
            <person name="Zhang Z."/>
            <person name="Wang Q."/>
            <person name="Ren J."/>
            <person name="Wang M."/>
            <person name="Xu W."/>
            <person name="Wang J."/>
            <person name="Lu Y."/>
            <person name="Du Q."/>
            <person name="Sun Z."/>
        </authorList>
    </citation>
    <scope>NUCLEOTIDE SEQUENCE [LARGE SCALE GENOMIC DNA]</scope>
    <source>
        <strain evidence="3 4">D1-5</strain>
    </source>
</reference>
<dbReference type="AlphaFoldDB" id="A0A0A2VQH2"/>
<dbReference type="STRING" id="1245745.A0A0A2VQH2"/>
<evidence type="ECO:0000259" key="2">
    <source>
        <dbReference type="Pfam" id="PF01266"/>
    </source>
</evidence>
<gene>
    <name evidence="3" type="ORF">BBAD15_g4537</name>
</gene>
<dbReference type="PROSITE" id="PS51420">
    <property type="entry name" value="RHO"/>
    <property type="match status" value="1"/>
</dbReference>
<sequence>MITLTGDLHHAQLDSLDSLRDRSQQRWKCTTRANSAPQIAAQISAGCSAGYNAFINRALHAAATPVPNATASYWMSDPPFPSVNLNPRPLPDIADYVVIGTGLAGVAATKTLLEISQDQRTEMPLRVVALDARDVCGGATGRGGGRIDVTSWRDYAKLKEALGEEEDEKEQGRAREVLRFMEKGGRALRELGEEVQEGEVSDVEAVDLFLESEDFEKAKGLVEDLRRSLPETEVNIWPGEEACEKFGCNGFVTGAISYPAGAAFPFRLVTGVWKALVDRYPELVLLSNTPVANISIAPNSPQHPYAVHTSAGVVRTRHVLHATNAYAPALIPRLRQYLTGARGCMTAQDGGAHFPRTHGNRSWSTVYEPGYDHATQRPDQDDGSRGDVLVGGGFAQGRHGGLDLLGTWDDSRRDALPLAHVRGIMPTVFEPNWGGGPTTAAGGGIKSDWTGIMGFTGDGLPFVGALGANVTQRRNPYPGGGGGGVINGSGEWIAAGFNGHGMVWAWLSGAAAGIMMAGQDGKDLEGSLLLGRLAKHDRLEREDPFANDGFGEWPMTRLLTKGTGQTFREQDPADEEEVQRPASRFSVFRAKLFTPKRQQGYFTTTDDDESTICPPRPSTAQSTMCPKRKNKKRGGGFLAGLFRRGKKRSREEFEDEDCYGGQDEKPVSRLSTVVVEPVMSKQLHLNFLFVGCPSAGQTSLLNRIRYGYFPDTSVMPRTRYETYTHQPRHSAARVELWDTSGAPDLATVQLLAHIHWDIIFLCFDISDHSSLQAIVAWWKFTAERLFSGSKSLPPTLRLLGTKKDLRHRGASLRRFSLGYYYHQLPLSASTQSVIAASACVSSAQAAWQAKHIKAKYYECSALTGEGCELLVEEAAEEATRRIVEREYEMYRNFKRIALGGEKGMEGVVM</sequence>
<dbReference type="InterPro" id="IPR036188">
    <property type="entry name" value="FAD/NAD-bd_sf"/>
</dbReference>
<dbReference type="GO" id="GO:0005737">
    <property type="term" value="C:cytoplasm"/>
    <property type="evidence" value="ECO:0007669"/>
    <property type="project" value="TreeGrafter"/>
</dbReference>